<sequence>MSGAAGSRPTLKHVGTGVLAALREAIASGLLRTPVDRASLVGLGIRHQVQTIEHALAGHKVAACLAILDVALAERENRRPAPELVWTGPDVPVGTARDTAVVLRSLFEGAQESVLLAGYSFDHAEDVLAPLYGAMQNRQIEARFFIDIPQIERRASADAHLTRYFSKFLTESWPFGDPRPRLYYDKRALAPGPPYCSLHAKCVVVDSAKAFVSSANFTQRGQERNIEVGVLIEDPSFASYLAGQWLGLIDARIVGEYTKHKLDQP</sequence>
<dbReference type="eggNOG" id="COG1502">
    <property type="taxonomic scope" value="Bacteria"/>
</dbReference>
<dbReference type="GO" id="GO:0003824">
    <property type="term" value="F:catalytic activity"/>
    <property type="evidence" value="ECO:0007669"/>
    <property type="project" value="InterPro"/>
</dbReference>
<dbReference type="GO" id="GO:0006793">
    <property type="term" value="P:phosphorus metabolic process"/>
    <property type="evidence" value="ECO:0007669"/>
    <property type="project" value="UniProtKB-ARBA"/>
</dbReference>
<dbReference type="RefSeq" id="WP_012235868.1">
    <property type="nucleotide sequence ID" value="NC_010162.1"/>
</dbReference>
<proteinExistence type="predicted"/>
<protein>
    <submittedName>
        <fullName evidence="2">Phospholipase D/transphosphatidylase</fullName>
    </submittedName>
</protein>
<dbReference type="STRING" id="448385.sce3237"/>
<dbReference type="EMBL" id="AM746676">
    <property type="protein sequence ID" value="CAN93396.1"/>
    <property type="molecule type" value="Genomic_DNA"/>
</dbReference>
<evidence type="ECO:0000313" key="2">
    <source>
        <dbReference type="EMBL" id="CAN93396.1"/>
    </source>
</evidence>
<dbReference type="BioCyc" id="SCEL448385:SCE_RS16595-MONOMER"/>
<dbReference type="Proteomes" id="UP000002139">
    <property type="component" value="Chromosome"/>
</dbReference>
<evidence type="ECO:0000259" key="1">
    <source>
        <dbReference type="PROSITE" id="PS50035"/>
    </source>
</evidence>
<dbReference type="InterPro" id="IPR001736">
    <property type="entry name" value="PLipase_D/transphosphatidylase"/>
</dbReference>
<name>A9GJE7_SORC5</name>
<dbReference type="Gene3D" id="3.30.870.10">
    <property type="entry name" value="Endonuclease Chain A"/>
    <property type="match status" value="1"/>
</dbReference>
<dbReference type="KEGG" id="scl:sce3237"/>
<dbReference type="HOGENOM" id="CLU_090908_0_0_7"/>
<dbReference type="NCBIfam" id="NF038319">
    <property type="entry name" value="DISARM_DrmC_I"/>
    <property type="match status" value="1"/>
</dbReference>
<dbReference type="PROSITE" id="PS50035">
    <property type="entry name" value="PLD"/>
    <property type="match status" value="1"/>
</dbReference>
<gene>
    <name evidence="2" type="ordered locus">sce3237</name>
</gene>
<dbReference type="Pfam" id="PF13091">
    <property type="entry name" value="PLDc_2"/>
    <property type="match status" value="1"/>
</dbReference>
<keyword evidence="3" id="KW-1185">Reference proteome</keyword>
<dbReference type="CDD" id="cd09132">
    <property type="entry name" value="PLDc_unchar4"/>
    <property type="match status" value="1"/>
</dbReference>
<evidence type="ECO:0000313" key="3">
    <source>
        <dbReference type="Proteomes" id="UP000002139"/>
    </source>
</evidence>
<dbReference type="SUPFAM" id="SSF56024">
    <property type="entry name" value="Phospholipase D/nuclease"/>
    <property type="match status" value="1"/>
</dbReference>
<reference evidence="2 3" key="1">
    <citation type="journal article" date="2007" name="Nat. Biotechnol.">
        <title>Complete genome sequence of the myxobacterium Sorangium cellulosum.</title>
        <authorList>
            <person name="Schneiker S."/>
            <person name="Perlova O."/>
            <person name="Kaiser O."/>
            <person name="Gerth K."/>
            <person name="Alici A."/>
            <person name="Altmeyer M.O."/>
            <person name="Bartels D."/>
            <person name="Bekel T."/>
            <person name="Beyer S."/>
            <person name="Bode E."/>
            <person name="Bode H.B."/>
            <person name="Bolten C.J."/>
            <person name="Choudhuri J.V."/>
            <person name="Doss S."/>
            <person name="Elnakady Y.A."/>
            <person name="Frank B."/>
            <person name="Gaigalat L."/>
            <person name="Goesmann A."/>
            <person name="Groeger C."/>
            <person name="Gross F."/>
            <person name="Jelsbak L."/>
            <person name="Jelsbak L."/>
            <person name="Kalinowski J."/>
            <person name="Kegler C."/>
            <person name="Knauber T."/>
            <person name="Konietzny S."/>
            <person name="Kopp M."/>
            <person name="Krause L."/>
            <person name="Krug D."/>
            <person name="Linke B."/>
            <person name="Mahmud T."/>
            <person name="Martinez-Arias R."/>
            <person name="McHardy A.C."/>
            <person name="Merai M."/>
            <person name="Meyer F."/>
            <person name="Mormann S."/>
            <person name="Munoz-Dorado J."/>
            <person name="Perez J."/>
            <person name="Pradella S."/>
            <person name="Rachid S."/>
            <person name="Raddatz G."/>
            <person name="Rosenau F."/>
            <person name="Rueckert C."/>
            <person name="Sasse F."/>
            <person name="Scharfe M."/>
            <person name="Schuster S.C."/>
            <person name="Suen G."/>
            <person name="Treuner-Lange A."/>
            <person name="Velicer G.J."/>
            <person name="Vorholter F.-J."/>
            <person name="Weissman K.J."/>
            <person name="Welch R.D."/>
            <person name="Wenzel S.C."/>
            <person name="Whitworth D.E."/>
            <person name="Wilhelm S."/>
            <person name="Wittmann C."/>
            <person name="Bloecker H."/>
            <person name="Puehler A."/>
            <person name="Mueller R."/>
        </authorList>
    </citation>
    <scope>NUCLEOTIDE SEQUENCE [LARGE SCALE GENOMIC DNA]</scope>
    <source>
        <strain evidence="3">So ce56</strain>
    </source>
</reference>
<feature type="domain" description="PLD phosphodiesterase" evidence="1">
    <location>
        <begin position="198"/>
        <end position="221"/>
    </location>
</feature>
<accession>A9GJE7</accession>
<dbReference type="InterPro" id="IPR047955">
    <property type="entry name" value="DrmC-like"/>
</dbReference>
<dbReference type="InterPro" id="IPR025202">
    <property type="entry name" value="PLD-like_dom"/>
</dbReference>
<organism evidence="2 3">
    <name type="scientific">Sorangium cellulosum (strain So ce56)</name>
    <name type="common">Polyangium cellulosum (strain So ce56)</name>
    <dbReference type="NCBI Taxonomy" id="448385"/>
    <lineage>
        <taxon>Bacteria</taxon>
        <taxon>Pseudomonadati</taxon>
        <taxon>Myxococcota</taxon>
        <taxon>Polyangia</taxon>
        <taxon>Polyangiales</taxon>
        <taxon>Polyangiaceae</taxon>
        <taxon>Sorangium</taxon>
    </lineage>
</organism>
<dbReference type="AlphaFoldDB" id="A9GJE7"/>